<feature type="non-terminal residue" evidence="13">
    <location>
        <position position="391"/>
    </location>
</feature>
<evidence type="ECO:0000256" key="10">
    <source>
        <dbReference type="SAM" id="Phobius"/>
    </source>
</evidence>
<comment type="subcellular location">
    <subcellularLocation>
        <location evidence="1">Cell inner membrane</location>
        <topology evidence="1">Multi-pass membrane protein</topology>
    </subcellularLocation>
</comment>
<organism evidence="13">
    <name type="scientific">marine metagenome</name>
    <dbReference type="NCBI Taxonomy" id="408172"/>
    <lineage>
        <taxon>unclassified sequences</taxon>
        <taxon>metagenomes</taxon>
        <taxon>ecological metagenomes</taxon>
    </lineage>
</organism>
<keyword evidence="5 10" id="KW-0812">Transmembrane</keyword>
<feature type="domain" description="Cytochrome c assembly protein" evidence="11">
    <location>
        <begin position="4"/>
        <end position="102"/>
    </location>
</feature>
<feature type="transmembrane region" description="Helical" evidence="10">
    <location>
        <begin position="158"/>
        <end position="181"/>
    </location>
</feature>
<keyword evidence="3" id="KW-1003">Cell membrane</keyword>
<dbReference type="PANTHER" id="PTHR43653">
    <property type="entry name" value="CYTOCHROME C ASSEMBLY PROTEIN-RELATED"/>
    <property type="match status" value="1"/>
</dbReference>
<dbReference type="AlphaFoldDB" id="A0A382LX15"/>
<sequence length="391" mass="43919">MLNNQVNKEWASALKPWILIAWVFLTLGIALGSFWAYYELGWGGFWFWDPVENASLMPWLSATALLHCIMVLEKRNMFQSWTILLSILTFSLSLVGTFLVRSGILNSVHTFASDPGRGLFILLFLAIVLLFSFGLFASKGSSLEKSNSFAAVSRESGILVNNWLLLTILFIVFLGTIYPLFIDLIFEKSLTVGPQYYVVTIAPIVFLLLIFMTITPFISWAKGSISETIIKIKYSSILSLTLAFAISLYFDLFSITQIIILFLSFSLIITSLFSGIQVSKSNIIVKSILGKTLSHAGFGLFILSVIANATYSEEKIYDAKIKDILEINGHKFVFEKINHVEGENYNSIQAVFNLQEDNKVVEQLMPEIRFYNDPPTATSETSILYGLFSDI</sequence>
<evidence type="ECO:0000256" key="4">
    <source>
        <dbReference type="ARBA" id="ARBA00022519"/>
    </source>
</evidence>
<comment type="function">
    <text evidence="9">Required for the biogenesis of c-type cytochromes. Possible subunit of a heme lyase.</text>
</comment>
<feature type="transmembrane region" description="Helical" evidence="10">
    <location>
        <begin position="256"/>
        <end position="276"/>
    </location>
</feature>
<dbReference type="GO" id="GO:0017004">
    <property type="term" value="P:cytochrome complex assembly"/>
    <property type="evidence" value="ECO:0007669"/>
    <property type="project" value="UniProtKB-KW"/>
</dbReference>
<keyword evidence="7 10" id="KW-1133">Transmembrane helix</keyword>
<evidence type="ECO:0000313" key="13">
    <source>
        <dbReference type="EMBL" id="SVC41116.1"/>
    </source>
</evidence>
<dbReference type="EMBL" id="UINC01089763">
    <property type="protein sequence ID" value="SVC41116.1"/>
    <property type="molecule type" value="Genomic_DNA"/>
</dbReference>
<feature type="transmembrane region" description="Helical" evidence="10">
    <location>
        <begin position="81"/>
        <end position="99"/>
    </location>
</feature>
<feature type="transmembrane region" description="Helical" evidence="10">
    <location>
        <begin position="196"/>
        <end position="220"/>
    </location>
</feature>
<feature type="transmembrane region" description="Helical" evidence="10">
    <location>
        <begin position="232"/>
        <end position="250"/>
    </location>
</feature>
<evidence type="ECO:0008006" key="14">
    <source>
        <dbReference type="Google" id="ProtNLM"/>
    </source>
</evidence>
<dbReference type="GO" id="GO:0020037">
    <property type="term" value="F:heme binding"/>
    <property type="evidence" value="ECO:0007669"/>
    <property type="project" value="InterPro"/>
</dbReference>
<dbReference type="InterPro" id="IPR032523">
    <property type="entry name" value="CcmF_C"/>
</dbReference>
<name>A0A382LX15_9ZZZZ</name>
<evidence type="ECO:0000256" key="9">
    <source>
        <dbReference type="ARBA" id="ARBA00037230"/>
    </source>
</evidence>
<feature type="domain" description="Cytochrome c-type biogenesis protein CcmF C-terminal" evidence="12">
    <location>
        <begin position="122"/>
        <end position="391"/>
    </location>
</feature>
<evidence type="ECO:0000259" key="12">
    <source>
        <dbReference type="Pfam" id="PF16327"/>
    </source>
</evidence>
<evidence type="ECO:0000256" key="5">
    <source>
        <dbReference type="ARBA" id="ARBA00022692"/>
    </source>
</evidence>
<dbReference type="InterPro" id="IPR003567">
    <property type="entry name" value="Cyt_c_biogenesis"/>
</dbReference>
<dbReference type="GO" id="GO:0015232">
    <property type="term" value="F:heme transmembrane transporter activity"/>
    <property type="evidence" value="ECO:0007669"/>
    <property type="project" value="InterPro"/>
</dbReference>
<accession>A0A382LX15</accession>
<feature type="transmembrane region" description="Helical" evidence="10">
    <location>
        <begin position="56"/>
        <end position="72"/>
    </location>
</feature>
<keyword evidence="8 10" id="KW-0472">Membrane</keyword>
<evidence type="ECO:0000256" key="3">
    <source>
        <dbReference type="ARBA" id="ARBA00022475"/>
    </source>
</evidence>
<evidence type="ECO:0000256" key="6">
    <source>
        <dbReference type="ARBA" id="ARBA00022748"/>
    </source>
</evidence>
<comment type="similarity">
    <text evidence="2">Belongs to the CcmF/CycK/Ccl1/NrfE/CcsA family.</text>
</comment>
<dbReference type="InterPro" id="IPR002541">
    <property type="entry name" value="Cyt_c_assembly"/>
</dbReference>
<dbReference type="InterPro" id="IPR003568">
    <property type="entry name" value="Cyt_c_biogenesis_CcmF"/>
</dbReference>
<reference evidence="13" key="1">
    <citation type="submission" date="2018-05" db="EMBL/GenBank/DDBJ databases">
        <authorList>
            <person name="Lanie J.A."/>
            <person name="Ng W.-L."/>
            <person name="Kazmierczak K.M."/>
            <person name="Andrzejewski T.M."/>
            <person name="Davidsen T.M."/>
            <person name="Wayne K.J."/>
            <person name="Tettelin H."/>
            <person name="Glass J.I."/>
            <person name="Rusch D."/>
            <person name="Podicherti R."/>
            <person name="Tsui H.-C.T."/>
            <person name="Winkler M.E."/>
        </authorList>
    </citation>
    <scope>NUCLEOTIDE SEQUENCE</scope>
</reference>
<feature type="transmembrane region" description="Helical" evidence="10">
    <location>
        <begin position="119"/>
        <end position="137"/>
    </location>
</feature>
<dbReference type="GO" id="GO:0005886">
    <property type="term" value="C:plasma membrane"/>
    <property type="evidence" value="ECO:0007669"/>
    <property type="project" value="UniProtKB-SubCell"/>
</dbReference>
<keyword evidence="4" id="KW-0997">Cell inner membrane</keyword>
<evidence type="ECO:0000256" key="1">
    <source>
        <dbReference type="ARBA" id="ARBA00004429"/>
    </source>
</evidence>
<proteinExistence type="inferred from homology"/>
<dbReference type="Pfam" id="PF01578">
    <property type="entry name" value="Cytochrom_C_asm"/>
    <property type="match status" value="1"/>
</dbReference>
<dbReference type="PRINTS" id="PR01411">
    <property type="entry name" value="CCMFBIOGNSIS"/>
</dbReference>
<keyword evidence="6" id="KW-0201">Cytochrome c-type biogenesis</keyword>
<dbReference type="PRINTS" id="PR01410">
    <property type="entry name" value="CCBIOGENESIS"/>
</dbReference>
<gene>
    <name evidence="13" type="ORF">METZ01_LOCUS293970</name>
</gene>
<dbReference type="Pfam" id="PF16327">
    <property type="entry name" value="CcmF_C"/>
    <property type="match status" value="1"/>
</dbReference>
<evidence type="ECO:0000256" key="2">
    <source>
        <dbReference type="ARBA" id="ARBA00009186"/>
    </source>
</evidence>
<feature type="transmembrane region" description="Helical" evidence="10">
    <location>
        <begin position="17"/>
        <end position="36"/>
    </location>
</feature>
<dbReference type="PANTHER" id="PTHR43653:SF1">
    <property type="entry name" value="CYTOCHROME C-TYPE BIOGENESIS PROTEIN CCMF"/>
    <property type="match status" value="1"/>
</dbReference>
<evidence type="ECO:0000259" key="11">
    <source>
        <dbReference type="Pfam" id="PF01578"/>
    </source>
</evidence>
<evidence type="ECO:0000256" key="8">
    <source>
        <dbReference type="ARBA" id="ARBA00023136"/>
    </source>
</evidence>
<evidence type="ECO:0000256" key="7">
    <source>
        <dbReference type="ARBA" id="ARBA00022989"/>
    </source>
</evidence>
<protein>
    <recommendedName>
        <fullName evidence="14">Cytochrome c assembly protein domain-containing protein</fullName>
    </recommendedName>
</protein>